<dbReference type="Pfam" id="PF01926">
    <property type="entry name" value="MMR_HSR1"/>
    <property type="match status" value="2"/>
</dbReference>
<proteinExistence type="inferred from homology"/>
<dbReference type="Gene3D" id="3.40.50.300">
    <property type="entry name" value="P-loop containing nucleotide triphosphate hydrolases"/>
    <property type="match status" value="2"/>
</dbReference>
<evidence type="ECO:0000256" key="6">
    <source>
        <dbReference type="ARBA" id="ARBA00023134"/>
    </source>
</evidence>
<dbReference type="Gene3D" id="3.30.300.20">
    <property type="match status" value="1"/>
</dbReference>
<evidence type="ECO:0000256" key="9">
    <source>
        <dbReference type="PROSITE-ProRule" id="PRU01049"/>
    </source>
</evidence>
<keyword evidence="6 8" id="KW-0342">GTP-binding</keyword>
<evidence type="ECO:0000256" key="1">
    <source>
        <dbReference type="ARBA" id="ARBA00008279"/>
    </source>
</evidence>
<dbReference type="NCBIfam" id="TIGR00231">
    <property type="entry name" value="small_GTP"/>
    <property type="match status" value="2"/>
</dbReference>
<evidence type="ECO:0000313" key="12">
    <source>
        <dbReference type="EMBL" id="NPU64067.1"/>
    </source>
</evidence>
<dbReference type="InterPro" id="IPR006073">
    <property type="entry name" value="GTP-bd"/>
</dbReference>
<evidence type="ECO:0000256" key="7">
    <source>
        <dbReference type="ARBA" id="ARBA00032345"/>
    </source>
</evidence>
<feature type="binding site" evidence="8">
    <location>
        <begin position="303"/>
        <end position="306"/>
    </location>
    <ligand>
        <name>GTP</name>
        <dbReference type="ChEBI" id="CHEBI:37565"/>
        <label>2</label>
    </ligand>
</feature>
<dbReference type="InterPro" id="IPR005225">
    <property type="entry name" value="Small_GTP-bd"/>
</dbReference>
<keyword evidence="13" id="KW-1185">Reference proteome</keyword>
<dbReference type="InterPro" id="IPR032859">
    <property type="entry name" value="KH_dom-like"/>
</dbReference>
<accession>A0ABX2C728</accession>
<dbReference type="CDD" id="cd01895">
    <property type="entry name" value="EngA2"/>
    <property type="match status" value="1"/>
</dbReference>
<comment type="function">
    <text evidence="8 10">GTPase that plays an essential role in the late steps of ribosome biogenesis.</text>
</comment>
<dbReference type="InterPro" id="IPR031166">
    <property type="entry name" value="G_ENGA"/>
</dbReference>
<dbReference type="EMBL" id="JABFDN010000001">
    <property type="protein sequence ID" value="NPU64067.1"/>
    <property type="molecule type" value="Genomic_DNA"/>
</dbReference>
<gene>
    <name evidence="8 12" type="primary">der</name>
    <name evidence="12" type="ORF">HL667_03555</name>
</gene>
<dbReference type="InterPro" id="IPR015946">
    <property type="entry name" value="KH_dom-like_a/b"/>
</dbReference>
<feature type="binding site" evidence="8">
    <location>
        <begin position="191"/>
        <end position="198"/>
    </location>
    <ligand>
        <name>GTP</name>
        <dbReference type="ChEBI" id="CHEBI:37565"/>
        <label>2</label>
    </ligand>
</feature>
<dbReference type="CDD" id="cd01894">
    <property type="entry name" value="EngA1"/>
    <property type="match status" value="1"/>
</dbReference>
<dbReference type="PIRSF" id="PIRSF006485">
    <property type="entry name" value="GTP-binding_EngA"/>
    <property type="match status" value="1"/>
</dbReference>
<evidence type="ECO:0000256" key="3">
    <source>
        <dbReference type="ARBA" id="ARBA00022517"/>
    </source>
</evidence>
<feature type="binding site" evidence="8">
    <location>
        <begin position="56"/>
        <end position="60"/>
    </location>
    <ligand>
        <name>GTP</name>
        <dbReference type="ChEBI" id="CHEBI:37565"/>
        <label>1</label>
    </ligand>
</feature>
<keyword evidence="3 8" id="KW-0690">Ribosome biogenesis</keyword>
<evidence type="ECO:0000256" key="10">
    <source>
        <dbReference type="RuleBase" id="RU004481"/>
    </source>
</evidence>
<dbReference type="InterPro" id="IPR016484">
    <property type="entry name" value="GTPase_Der"/>
</dbReference>
<dbReference type="InterPro" id="IPR027417">
    <property type="entry name" value="P-loop_NTPase"/>
</dbReference>
<dbReference type="RefSeq" id="WP_172109020.1">
    <property type="nucleotide sequence ID" value="NZ_JABFDN010000001.1"/>
</dbReference>
<evidence type="ECO:0000256" key="5">
    <source>
        <dbReference type="ARBA" id="ARBA00022741"/>
    </source>
</evidence>
<evidence type="ECO:0000256" key="8">
    <source>
        <dbReference type="HAMAP-Rule" id="MF_00195"/>
    </source>
</evidence>
<comment type="subunit">
    <text evidence="8">Associates with the 50S ribosomal subunit.</text>
</comment>
<organism evidence="12 13">
    <name type="scientific">Bradyrhizobium aeschynomenes</name>
    <dbReference type="NCBI Taxonomy" id="2734909"/>
    <lineage>
        <taxon>Bacteria</taxon>
        <taxon>Pseudomonadati</taxon>
        <taxon>Pseudomonadota</taxon>
        <taxon>Alphaproteobacteria</taxon>
        <taxon>Hyphomicrobiales</taxon>
        <taxon>Nitrobacteraceae</taxon>
        <taxon>Bradyrhizobium</taxon>
    </lineage>
</organism>
<comment type="similarity">
    <text evidence="1 8 9 10">Belongs to the TRAFAC class TrmE-Era-EngA-EngB-Septin-like GTPase superfamily. EngA (Der) GTPase family.</text>
</comment>
<evidence type="ECO:0000256" key="4">
    <source>
        <dbReference type="ARBA" id="ARBA00022737"/>
    </source>
</evidence>
<name>A0ABX2C728_9BRAD</name>
<sequence>MSFTIAIIGRPNVGKSTLFNRLVGQKLALVDDMPGVTRDRREGEAKLHDLSFTIIDTAGLDEGPKGSLTARMQEQTETAIALADALFFVIDARIGLTPADRAFADFARRADKPVLLLANKSEGKHGELGAMESYALGLGDPIQISAEHGEGMGELYDAVSKLVPPTEDEDEEHEETDEERAARPIRVAIVGRPNAGKSTLINHLLGEERLLTSPEAGTTRDSIAVEIEYKGRGFRIFDTAGLRRRSRIEEKLEKLSVADALRAVRFAEVVVLMMDAQNRFEEQDLRIADLIEREGRALVIAVNKWDLMEAQPGQIAGLRRDADHWLPQVAGAPIVAVSGLMGEGIDRLMQAIVQSYAVWNRRVPTAALNRWFEGAIANNPPPAVSGRRLKLNYITQTKARPPSFVLFCSRADAIPQSYLRYLVNSMRETFELPGTPVRITLREKANPFAHKRKRPN</sequence>
<evidence type="ECO:0000313" key="13">
    <source>
        <dbReference type="Proteomes" id="UP000886476"/>
    </source>
</evidence>
<keyword evidence="4 10" id="KW-0677">Repeat</keyword>
<keyword evidence="5 8" id="KW-0547">Nucleotide-binding</keyword>
<dbReference type="PANTHER" id="PTHR43834:SF6">
    <property type="entry name" value="GTPASE DER"/>
    <property type="match status" value="1"/>
</dbReference>
<protein>
    <recommendedName>
        <fullName evidence="2 8">GTPase Der</fullName>
    </recommendedName>
    <alternativeName>
        <fullName evidence="7 8">GTP-binding protein EngA</fullName>
    </alternativeName>
</protein>
<evidence type="ECO:0000256" key="2">
    <source>
        <dbReference type="ARBA" id="ARBA00020953"/>
    </source>
</evidence>
<evidence type="ECO:0000259" key="11">
    <source>
        <dbReference type="PROSITE" id="PS51712"/>
    </source>
</evidence>
<feature type="domain" description="EngA-type G" evidence="11">
    <location>
        <begin position="3"/>
        <end position="167"/>
    </location>
</feature>
<dbReference type="PRINTS" id="PR00326">
    <property type="entry name" value="GTP1OBG"/>
</dbReference>
<comment type="caution">
    <text evidence="12">The sequence shown here is derived from an EMBL/GenBank/DDBJ whole genome shotgun (WGS) entry which is preliminary data.</text>
</comment>
<feature type="binding site" evidence="8">
    <location>
        <begin position="119"/>
        <end position="122"/>
    </location>
    <ligand>
        <name>GTP</name>
        <dbReference type="ChEBI" id="CHEBI:37565"/>
        <label>1</label>
    </ligand>
</feature>
<dbReference type="SUPFAM" id="SSF52540">
    <property type="entry name" value="P-loop containing nucleoside triphosphate hydrolases"/>
    <property type="match status" value="2"/>
</dbReference>
<dbReference type="PANTHER" id="PTHR43834">
    <property type="entry name" value="GTPASE DER"/>
    <property type="match status" value="1"/>
</dbReference>
<dbReference type="NCBIfam" id="TIGR03594">
    <property type="entry name" value="GTPase_EngA"/>
    <property type="match status" value="1"/>
</dbReference>
<dbReference type="PROSITE" id="PS51712">
    <property type="entry name" value="G_ENGA"/>
    <property type="match status" value="2"/>
</dbReference>
<reference evidence="12" key="1">
    <citation type="submission" date="2020-05" db="EMBL/GenBank/DDBJ databases">
        <title>Nod-independent and nitrogen-fixing Bradyrhizobium aeschynomene sp. nov. isolated from nodules of Aeschynomene indica.</title>
        <authorList>
            <person name="Zhang Z."/>
        </authorList>
    </citation>
    <scope>NUCLEOTIDE SEQUENCE</scope>
    <source>
        <strain evidence="12">83012</strain>
    </source>
</reference>
<dbReference type="HAMAP" id="MF_00195">
    <property type="entry name" value="GTPase_Der"/>
    <property type="match status" value="1"/>
</dbReference>
<dbReference type="Proteomes" id="UP000886476">
    <property type="component" value="Unassembled WGS sequence"/>
</dbReference>
<feature type="domain" description="EngA-type G" evidence="11">
    <location>
        <begin position="185"/>
        <end position="360"/>
    </location>
</feature>
<dbReference type="Pfam" id="PF14714">
    <property type="entry name" value="KH_dom-like"/>
    <property type="match status" value="1"/>
</dbReference>
<feature type="binding site" evidence="8">
    <location>
        <begin position="9"/>
        <end position="16"/>
    </location>
    <ligand>
        <name>GTP</name>
        <dbReference type="ChEBI" id="CHEBI:37565"/>
        <label>1</label>
    </ligand>
</feature>
<feature type="binding site" evidence="8">
    <location>
        <begin position="238"/>
        <end position="242"/>
    </location>
    <ligand>
        <name>GTP</name>
        <dbReference type="ChEBI" id="CHEBI:37565"/>
        <label>2</label>
    </ligand>
</feature>